<dbReference type="Gene3D" id="3.30.230.10">
    <property type="match status" value="1"/>
</dbReference>
<name>A0A0X3AN92_9FLAO</name>
<dbReference type="NCBIfam" id="NF040656">
    <property type="entry name" value="GHMP_GYDIA"/>
    <property type="match status" value="1"/>
</dbReference>
<organism evidence="1 2">
    <name type="scientific">Apibacter mensalis</name>
    <dbReference type="NCBI Taxonomy" id="1586267"/>
    <lineage>
        <taxon>Bacteria</taxon>
        <taxon>Pseudomonadati</taxon>
        <taxon>Bacteroidota</taxon>
        <taxon>Flavobacteriia</taxon>
        <taxon>Flavobacteriales</taxon>
        <taxon>Weeksellaceae</taxon>
        <taxon>Apibacter</taxon>
    </lineage>
</organism>
<keyword evidence="1" id="KW-0808">Transferase</keyword>
<reference evidence="1 2" key="1">
    <citation type="submission" date="2016-01" db="EMBL/GenBank/DDBJ databases">
        <authorList>
            <person name="McClelland M."/>
            <person name="Jain A."/>
            <person name="Saraogi P."/>
            <person name="Mendelson R."/>
            <person name="Westerman R."/>
            <person name="SanMiguel P."/>
            <person name="Csonka L."/>
        </authorList>
    </citation>
    <scope>NUCLEOTIDE SEQUENCE [LARGE SCALE GENOMIC DNA]</scope>
    <source>
        <strain evidence="1 2">R-53146</strain>
    </source>
</reference>
<dbReference type="OrthoDB" id="5288719at2"/>
<evidence type="ECO:0000313" key="2">
    <source>
        <dbReference type="Proteomes" id="UP000182761"/>
    </source>
</evidence>
<evidence type="ECO:0000313" key="1">
    <source>
        <dbReference type="EMBL" id="CVK15812.1"/>
    </source>
</evidence>
<dbReference type="InterPro" id="IPR047765">
    <property type="entry name" value="GHMP_GYDIA-like"/>
</dbReference>
<accession>A0A0X3AN92</accession>
<protein>
    <submittedName>
        <fullName evidence="1">Mevalonate kinase</fullName>
    </submittedName>
</protein>
<dbReference type="AlphaFoldDB" id="A0A0X3AN92"/>
<dbReference type="InterPro" id="IPR014721">
    <property type="entry name" value="Ribsml_uS5_D2-typ_fold_subgr"/>
</dbReference>
<dbReference type="GO" id="GO:0016301">
    <property type="term" value="F:kinase activity"/>
    <property type="evidence" value="ECO:0007669"/>
    <property type="project" value="UniProtKB-KW"/>
</dbReference>
<sequence length="307" mass="35671">MSVLQKFKSNGKLLLTGEYTVLDGALSLALPARLGQSLEVYEMEKHPKKTVWIAYKNDGKLWFKTVLDIHDNKIEETTNLNFSKKLLHIFKQVQKLRSVKLQNHVGYEFTTRLDFPENWGLGTSSTLINNIAQWAQVNPYKLLEKTFGGSGYDIACANANTPITYQLKEDELKNINKVELSSEITENLIFIYLNQKQNSREGIQHYKQRKKSQRLIDDISKITQKITNSKITFNQFRTLISEHEQMISEFIKLDPVKKVLFNDYPGFIKSLGAWGGDFIMAEKFEFTEEYFKNKGYDVIKNYKDLIR</sequence>
<gene>
    <name evidence="1" type="ORF">Ga0061079_103122</name>
</gene>
<proteinExistence type="predicted"/>
<dbReference type="InterPro" id="IPR020568">
    <property type="entry name" value="Ribosomal_Su5_D2-typ_SF"/>
</dbReference>
<keyword evidence="1" id="KW-0418">Kinase</keyword>
<dbReference type="Proteomes" id="UP000182761">
    <property type="component" value="Unassembled WGS sequence"/>
</dbReference>
<dbReference type="RefSeq" id="WP_055425036.1">
    <property type="nucleotide sequence ID" value="NZ_FCOR01000003.1"/>
</dbReference>
<dbReference type="SUPFAM" id="SSF54211">
    <property type="entry name" value="Ribosomal protein S5 domain 2-like"/>
    <property type="match status" value="1"/>
</dbReference>
<dbReference type="STRING" id="1586267.GCA_001418685_00645"/>
<dbReference type="EMBL" id="FCOR01000003">
    <property type="protein sequence ID" value="CVK15812.1"/>
    <property type="molecule type" value="Genomic_DNA"/>
</dbReference>
<keyword evidence="2" id="KW-1185">Reference proteome</keyword>